<evidence type="ECO:0000256" key="5">
    <source>
        <dbReference type="ARBA" id="ARBA00022553"/>
    </source>
</evidence>
<protein>
    <recommendedName>
        <fullName evidence="3">histidine kinase</fullName>
        <ecNumber evidence="3">2.7.13.3</ecNumber>
    </recommendedName>
</protein>
<keyword evidence="6" id="KW-0808">Transferase</keyword>
<dbReference type="Gene3D" id="3.30.565.10">
    <property type="entry name" value="Histidine kinase-like ATPase, C-terminal domain"/>
    <property type="match status" value="1"/>
</dbReference>
<keyword evidence="9 17" id="KW-0418">Kinase</keyword>
<dbReference type="PANTHER" id="PTHR45528">
    <property type="entry name" value="SENSOR HISTIDINE KINASE CPXA"/>
    <property type="match status" value="1"/>
</dbReference>
<evidence type="ECO:0000256" key="4">
    <source>
        <dbReference type="ARBA" id="ARBA00022475"/>
    </source>
</evidence>
<dbReference type="CDD" id="cd06225">
    <property type="entry name" value="HAMP"/>
    <property type="match status" value="1"/>
</dbReference>
<dbReference type="GO" id="GO:0000155">
    <property type="term" value="F:phosphorelay sensor kinase activity"/>
    <property type="evidence" value="ECO:0007669"/>
    <property type="project" value="InterPro"/>
</dbReference>
<dbReference type="FunFam" id="1.10.287.130:FF:000001">
    <property type="entry name" value="Two-component sensor histidine kinase"/>
    <property type="match status" value="1"/>
</dbReference>
<reference evidence="18" key="1">
    <citation type="submission" date="2017-07" db="EMBL/GenBank/DDBJ databases">
        <title>Draft genome sequence of Effusibacillus lacus strain skLN1.</title>
        <authorList>
            <person name="Watanabe M."/>
            <person name="Kojima H."/>
            <person name="Fukui M."/>
        </authorList>
    </citation>
    <scope>NUCLEOTIDE SEQUENCE [LARGE SCALE GENOMIC DNA]</scope>
    <source>
        <strain evidence="18">skLN1</strain>
    </source>
</reference>
<evidence type="ECO:0000259" key="16">
    <source>
        <dbReference type="PROSITE" id="PS50885"/>
    </source>
</evidence>
<gene>
    <name evidence="17" type="ORF">EFBL_1022</name>
</gene>
<feature type="transmembrane region" description="Helical" evidence="14">
    <location>
        <begin position="12"/>
        <end position="33"/>
    </location>
</feature>
<sequence length="463" mass="51269">MAKRSIGKKLISSYLLLIVITLTVSGALFYASMKKYMIAEAKRGLAAEAKHLIQLAEENNGSLPLKRLVMTKLALRMIESDYIVVQKGDQEVIHSSTGEINKGNRTPFPVQAVFLEGKPTDGQVEFKGKDILYVALPVHANKSKQVTHAMILFTDLNQVRNVTKAVAWVIVRGFLITGAIMLLVAFVMMRSLTRPVKVLQHAVGRLARRDFTPPEVIKTGDELEDLSHAFQQMTIELKRYDEGQRRFLQNASHELKTPLMAIQGYAEGIRDGIFSGADAERVLDVISAESIRLKKLVDELIYLSKLETMEDIYEPSLVDLKMIVEESILRVESLARQKGIEIVVQADADVPKLLLDPDKMIQALLNLLANGIRHAQSKVTIRIVSDSEAIRLILQDDGPGFQSGDKDRIFDRFFRGDKGDTGLGLAITKAIIEKSGAAIRADNGQNGGAVFIIGFPAEKGPFH</sequence>
<dbReference type="Pfam" id="PF00672">
    <property type="entry name" value="HAMP"/>
    <property type="match status" value="1"/>
</dbReference>
<dbReference type="AlphaFoldDB" id="A0A292YLZ2"/>
<keyword evidence="8" id="KW-0547">Nucleotide-binding</keyword>
<dbReference type="Proteomes" id="UP000217785">
    <property type="component" value="Unassembled WGS sequence"/>
</dbReference>
<feature type="domain" description="Histidine kinase" evidence="15">
    <location>
        <begin position="250"/>
        <end position="459"/>
    </location>
</feature>
<keyword evidence="18" id="KW-1185">Reference proteome</keyword>
<feature type="transmembrane region" description="Helical" evidence="14">
    <location>
        <begin position="165"/>
        <end position="187"/>
    </location>
</feature>
<keyword evidence="7 14" id="KW-0812">Transmembrane</keyword>
<dbReference type="InterPro" id="IPR005467">
    <property type="entry name" value="His_kinase_dom"/>
</dbReference>
<evidence type="ECO:0000259" key="15">
    <source>
        <dbReference type="PROSITE" id="PS50109"/>
    </source>
</evidence>
<evidence type="ECO:0000256" key="1">
    <source>
        <dbReference type="ARBA" id="ARBA00000085"/>
    </source>
</evidence>
<dbReference type="RefSeq" id="WP_096181095.1">
    <property type="nucleotide sequence ID" value="NZ_BDUF01000020.1"/>
</dbReference>
<evidence type="ECO:0000256" key="8">
    <source>
        <dbReference type="ARBA" id="ARBA00022741"/>
    </source>
</evidence>
<dbReference type="PROSITE" id="PS50109">
    <property type="entry name" value="HIS_KIN"/>
    <property type="match status" value="1"/>
</dbReference>
<name>A0A292YLZ2_9BACL</name>
<dbReference type="Pfam" id="PF02518">
    <property type="entry name" value="HATPase_c"/>
    <property type="match status" value="1"/>
</dbReference>
<dbReference type="CDD" id="cd00082">
    <property type="entry name" value="HisKA"/>
    <property type="match status" value="1"/>
</dbReference>
<dbReference type="SUPFAM" id="SSF47384">
    <property type="entry name" value="Homodimeric domain of signal transducing histidine kinase"/>
    <property type="match status" value="1"/>
</dbReference>
<keyword evidence="11 14" id="KW-1133">Transmembrane helix</keyword>
<evidence type="ECO:0000256" key="2">
    <source>
        <dbReference type="ARBA" id="ARBA00004651"/>
    </source>
</evidence>
<dbReference type="InterPro" id="IPR050398">
    <property type="entry name" value="HssS/ArlS-like"/>
</dbReference>
<dbReference type="InterPro" id="IPR036097">
    <property type="entry name" value="HisK_dim/P_sf"/>
</dbReference>
<keyword evidence="13 14" id="KW-0472">Membrane</keyword>
<dbReference type="SUPFAM" id="SSF55874">
    <property type="entry name" value="ATPase domain of HSP90 chaperone/DNA topoisomerase II/histidine kinase"/>
    <property type="match status" value="1"/>
</dbReference>
<evidence type="ECO:0000256" key="6">
    <source>
        <dbReference type="ARBA" id="ARBA00022679"/>
    </source>
</evidence>
<proteinExistence type="predicted"/>
<dbReference type="Gene3D" id="1.10.287.130">
    <property type="match status" value="1"/>
</dbReference>
<comment type="caution">
    <text evidence="17">The sequence shown here is derived from an EMBL/GenBank/DDBJ whole genome shotgun (WGS) entry which is preliminary data.</text>
</comment>
<evidence type="ECO:0000256" key="3">
    <source>
        <dbReference type="ARBA" id="ARBA00012438"/>
    </source>
</evidence>
<keyword evidence="10" id="KW-0067">ATP-binding</keyword>
<accession>A0A292YLZ2</accession>
<dbReference type="EC" id="2.7.13.3" evidence="3"/>
<keyword evidence="12" id="KW-0902">Two-component regulatory system</keyword>
<evidence type="ECO:0000256" key="7">
    <source>
        <dbReference type="ARBA" id="ARBA00022692"/>
    </source>
</evidence>
<dbReference type="Gene3D" id="6.10.340.10">
    <property type="match status" value="1"/>
</dbReference>
<evidence type="ECO:0000256" key="11">
    <source>
        <dbReference type="ARBA" id="ARBA00022989"/>
    </source>
</evidence>
<dbReference type="InterPro" id="IPR003594">
    <property type="entry name" value="HATPase_dom"/>
</dbReference>
<dbReference type="PROSITE" id="PS50885">
    <property type="entry name" value="HAMP"/>
    <property type="match status" value="1"/>
</dbReference>
<dbReference type="SMART" id="SM00388">
    <property type="entry name" value="HisKA"/>
    <property type="match status" value="1"/>
</dbReference>
<dbReference type="Pfam" id="PF00512">
    <property type="entry name" value="HisKA"/>
    <property type="match status" value="1"/>
</dbReference>
<evidence type="ECO:0000256" key="9">
    <source>
        <dbReference type="ARBA" id="ARBA00022777"/>
    </source>
</evidence>
<evidence type="ECO:0000256" key="12">
    <source>
        <dbReference type="ARBA" id="ARBA00023012"/>
    </source>
</evidence>
<dbReference type="GO" id="GO:0005524">
    <property type="term" value="F:ATP binding"/>
    <property type="evidence" value="ECO:0007669"/>
    <property type="project" value="UniProtKB-KW"/>
</dbReference>
<dbReference type="PRINTS" id="PR00344">
    <property type="entry name" value="BCTRLSENSOR"/>
</dbReference>
<organism evidence="17 18">
    <name type="scientific">Effusibacillus lacus</name>
    <dbReference type="NCBI Taxonomy" id="1348429"/>
    <lineage>
        <taxon>Bacteria</taxon>
        <taxon>Bacillati</taxon>
        <taxon>Bacillota</taxon>
        <taxon>Bacilli</taxon>
        <taxon>Bacillales</taxon>
        <taxon>Alicyclobacillaceae</taxon>
        <taxon>Effusibacillus</taxon>
    </lineage>
</organism>
<comment type="catalytic activity">
    <reaction evidence="1">
        <text>ATP + protein L-histidine = ADP + protein N-phospho-L-histidine.</text>
        <dbReference type="EC" id="2.7.13.3"/>
    </reaction>
</comment>
<dbReference type="SMART" id="SM00304">
    <property type="entry name" value="HAMP"/>
    <property type="match status" value="1"/>
</dbReference>
<dbReference type="InterPro" id="IPR003660">
    <property type="entry name" value="HAMP_dom"/>
</dbReference>
<keyword evidence="4" id="KW-1003">Cell membrane</keyword>
<comment type="subcellular location">
    <subcellularLocation>
        <location evidence="2">Cell membrane</location>
        <topology evidence="2">Multi-pass membrane protein</topology>
    </subcellularLocation>
</comment>
<keyword evidence="5" id="KW-0597">Phosphoprotein</keyword>
<evidence type="ECO:0000313" key="18">
    <source>
        <dbReference type="Proteomes" id="UP000217785"/>
    </source>
</evidence>
<evidence type="ECO:0000256" key="14">
    <source>
        <dbReference type="SAM" id="Phobius"/>
    </source>
</evidence>
<evidence type="ECO:0000313" key="17">
    <source>
        <dbReference type="EMBL" id="GAX89404.1"/>
    </source>
</evidence>
<dbReference type="EMBL" id="BDUF01000020">
    <property type="protein sequence ID" value="GAX89404.1"/>
    <property type="molecule type" value="Genomic_DNA"/>
</dbReference>
<dbReference type="GO" id="GO:0005886">
    <property type="term" value="C:plasma membrane"/>
    <property type="evidence" value="ECO:0007669"/>
    <property type="project" value="UniProtKB-SubCell"/>
</dbReference>
<evidence type="ECO:0000256" key="10">
    <source>
        <dbReference type="ARBA" id="ARBA00022840"/>
    </source>
</evidence>
<dbReference type="PANTHER" id="PTHR45528:SF1">
    <property type="entry name" value="SENSOR HISTIDINE KINASE CPXA"/>
    <property type="match status" value="1"/>
</dbReference>
<feature type="domain" description="HAMP" evidence="16">
    <location>
        <begin position="190"/>
        <end position="242"/>
    </location>
</feature>
<dbReference type="InterPro" id="IPR036890">
    <property type="entry name" value="HATPase_C_sf"/>
</dbReference>
<dbReference type="SUPFAM" id="SSF158472">
    <property type="entry name" value="HAMP domain-like"/>
    <property type="match status" value="1"/>
</dbReference>
<dbReference type="SMART" id="SM00387">
    <property type="entry name" value="HATPase_c"/>
    <property type="match status" value="1"/>
</dbReference>
<dbReference type="OrthoDB" id="3436at2"/>
<evidence type="ECO:0000256" key="13">
    <source>
        <dbReference type="ARBA" id="ARBA00023136"/>
    </source>
</evidence>
<dbReference type="InterPro" id="IPR003661">
    <property type="entry name" value="HisK_dim/P_dom"/>
</dbReference>
<dbReference type="InterPro" id="IPR004358">
    <property type="entry name" value="Sig_transdc_His_kin-like_C"/>
</dbReference>